<dbReference type="GO" id="GO:0008174">
    <property type="term" value="F:mRNA methyltransferase activity"/>
    <property type="evidence" value="ECO:0007669"/>
    <property type="project" value="UniProtKB-UniRule"/>
</dbReference>
<dbReference type="GO" id="GO:0016787">
    <property type="term" value="F:hydrolase activity"/>
    <property type="evidence" value="ECO:0007669"/>
    <property type="project" value="UniProtKB-KW"/>
</dbReference>
<dbReference type="GO" id="GO:0005524">
    <property type="term" value="F:ATP binding"/>
    <property type="evidence" value="ECO:0007669"/>
    <property type="project" value="UniProtKB-KW"/>
</dbReference>
<evidence type="ECO:0000256" key="4">
    <source>
        <dbReference type="ARBA" id="ARBA00022741"/>
    </source>
</evidence>
<keyword evidence="7" id="KW-0812">Transmembrane</keyword>
<evidence type="ECO:0000259" key="8">
    <source>
        <dbReference type="PROSITE" id="PS51743"/>
    </source>
</evidence>
<feature type="transmembrane region" description="Helical" evidence="7">
    <location>
        <begin position="648"/>
        <end position="667"/>
    </location>
</feature>
<keyword evidence="6" id="KW-0067">ATP-binding</keyword>
<keyword evidence="3" id="KW-0548">Nucleotidyltransferase</keyword>
<feature type="transmembrane region" description="Helical" evidence="7">
    <location>
        <begin position="580"/>
        <end position="600"/>
    </location>
</feature>
<evidence type="ECO:0000256" key="6">
    <source>
        <dbReference type="ARBA" id="ARBA00022840"/>
    </source>
</evidence>
<organism evidence="9">
    <name type="scientific">Neopestalotiopsis nebuloides deltaflexivirus 1</name>
    <dbReference type="NCBI Taxonomy" id="3162603"/>
    <lineage>
        <taxon>Viruses</taxon>
        <taxon>Riboviria</taxon>
        <taxon>Orthornavirae</taxon>
        <taxon>Kitrinoviricota</taxon>
        <taxon>Alsuviricetes</taxon>
        <taxon>Tymovirales</taxon>
        <taxon>Deltaflexiviridae</taxon>
        <taxon>Deltaflexivirus</taxon>
    </lineage>
</organism>
<dbReference type="EMBL" id="PP882846">
    <property type="protein sequence ID" value="XBR32758.1"/>
    <property type="molecule type" value="Genomic_RNA"/>
</dbReference>
<keyword evidence="1" id="KW-0696">RNA-directed RNA polymerase</keyword>
<evidence type="ECO:0000256" key="7">
    <source>
        <dbReference type="SAM" id="Phobius"/>
    </source>
</evidence>
<dbReference type="InterPro" id="IPR043502">
    <property type="entry name" value="DNA/RNA_pol_sf"/>
</dbReference>
<feature type="domain" description="Alphavirus-like MT" evidence="8">
    <location>
        <begin position="179"/>
        <end position="340"/>
    </location>
</feature>
<name>A0AAU7NIH9_9VIRU</name>
<dbReference type="GO" id="GO:0003723">
    <property type="term" value="F:RNA binding"/>
    <property type="evidence" value="ECO:0007669"/>
    <property type="project" value="InterPro"/>
</dbReference>
<accession>A0AAU7NIH9</accession>
<evidence type="ECO:0000256" key="3">
    <source>
        <dbReference type="ARBA" id="ARBA00022695"/>
    </source>
</evidence>
<feature type="transmembrane region" description="Helical" evidence="7">
    <location>
        <begin position="674"/>
        <end position="695"/>
    </location>
</feature>
<evidence type="ECO:0000313" key="9">
    <source>
        <dbReference type="EMBL" id="XBR32758.1"/>
    </source>
</evidence>
<dbReference type="InterPro" id="IPR027351">
    <property type="entry name" value="(+)RNA_virus_helicase_core_dom"/>
</dbReference>
<keyword evidence="5" id="KW-0378">Hydrolase</keyword>
<evidence type="ECO:0000256" key="1">
    <source>
        <dbReference type="ARBA" id="ARBA00022484"/>
    </source>
</evidence>
<dbReference type="GO" id="GO:0016556">
    <property type="term" value="P:mRNA modification"/>
    <property type="evidence" value="ECO:0007669"/>
    <property type="project" value="InterPro"/>
</dbReference>
<dbReference type="Pfam" id="PF01660">
    <property type="entry name" value="Vmethyltransf"/>
    <property type="match status" value="1"/>
</dbReference>
<sequence>MAPNTQKTCKPGGTVEMTFFQKLCKFARKLDSLGMATPCPRRATSKQQMRKVKTPKGKTFLTDYPKDDETLLSHSKLIDDRDEKGYLLTWGADQPCKVQKVSHRNIDVRKLENFYDAWMLHIGLTLGTSFFRDSPQMHALLNRHLQDYFNGRQRANETTPYNIPTSQRHLLQRLGMEIPNPDAPECPHALHKCIEESQLRRLRRLLPANNYGLISVKDTKVSLLPPPATHQNPVFEAKDVSRYPGTAIKHARLDQHSLYLLHDVASEVTPHELVERLVSENPEAHLLVTGLNPAEVLDRATTWEPSSHTIEYDLENFNYIFADSEDEAYSTPIVVTTTWLRTSSVCASNGRVYHVVLIENKLGHCLWHIFCGDAIEQHTRTFSTYSMVQVPASISGTLTSEYMPAKLLSGILDFTARTPDLSTRNLAAKVTQVANGINPRTTAKERWIATHIAGQLAPIKTWDWLVKQNFWKLLYVLSFQWQMLKPLPELYTYLDERKRSRTIHPTPGGGWTLQCRKKQLKRSIPNNPTWLHRLSAFTSSVFTFLIPKILIAEVLTMGFEHLDLIEMPRTLIRWFDIRPLRLILTASIVVVTAALPGHVVKVFSRLSGHFWRMLWLPGWFSLTSEIIITEITGGPGYRFLPTLPGRGWVYQIYIWSIGVFQIVPGLVGPKMLPWVAFTSPVSGAILGTVFALIVLENFIGMSTKYWLTPPASVPGSWNLKRRLYIAVNWTQKLVASGFQRNLGNCQRLANLPPLPRPDPPTVRRRNVDIPLPTVIVQPHRIQNAGNNLALAVDPTGMNFRDWVENLEQAYAANPNQYPQLTPGNACFWECVEPFGGTAHMWYSWYMAYTGQQHDPTDPIVGHMRLADIQKFSAMSRFGLNLIGMVNNITQAQGNDWPTLHLTLSRSVVDGVLHIETSGLQQPNTPVSNLARVFKVIHDLNPAWLVNERNAFNAQAPDRTPRPTPFLNAVAGQNEMPSTMLQIADALVASFHAQPFTAQANDGFAFDFRNVYQAPFPPLFDYQQPVTTQPIAFTAPSRMWQRFRSLSKDFRIPSWYPHPLSNPDMKIGANGRQQRDNIKRNNQRPEAPRWTELRNELSSRLWSHRDIILPPVDLKEETIMYTADVARASRLAADLRAHPSVLESRSSNDILAGLDAIIDLHRLSGKTVTVPVRLYMGTSGSGKTTATKNYISSLPEEERTHVRVVSHTESLRAQAKVKLDFPNFRGFNFPTISSVICEPSTGKIVLDDAGKFWGGVLDLILLANPLVDEVVVNGDPAQGVTTFPVRGTQSEHDPTAIQVLASKATRYATVSHRLPRLTADTLGVHTTNDAAGHITHTVAPKSGIPVCTASPRYVGVLAGAGRQAYTYESVQGEDFNVDVEVDMTGLEGAISDRTAYVALTRSNVGTFIHMDATDPKSVIKAPPTGSDLMNALVYAMREGNRDHLTRPSWLVKAAFYEHLSNCMPMLAWFAPIGATIPASEFQMIVPAAEEHFVADSGPNEPDMTEAIIPSAGAYDNIVPETHFIAKEFRELPGRGGTTDQFKETDFVNPHVHKRSDTGTYFLSVEKRLKPASPAQNRARMEACPRTDLIEEYDKLVPNPPIWSPESHDGYLDKAISEYLSKRTSDDVMKKLKSHDPDRSGSDIKISLKNQVIKKDEKRHKLSAIPGQLIHEYDILTTISDSAYALWFEDNIITAFPKNFLFYRRMGPQEFIDAYKSRWRVDNGVHTSDVTRWDVGCDAGVLNLDAHIMRASRFPESYVSSYIERRLTSRSQHGPMQTMQNSGDRYTWPINTVRRAVLASYLLDLTPEDTCAINGDDEAVDRRCEAKPFLDSEWEFKDQNGMRGEFSGFELGGPEPMYSDVGIHYRSLILRSRDPSAQDKWRNYLDLLKYANPDSHFSVDVAMKAHEFMNSDEFKDSLPTQYRALFPNVVFES</sequence>
<keyword evidence="7" id="KW-1133">Transmembrane helix</keyword>
<dbReference type="PROSITE" id="PS51743">
    <property type="entry name" value="ALPHAVIRUS_MT"/>
    <property type="match status" value="1"/>
</dbReference>
<dbReference type="SUPFAM" id="SSF56672">
    <property type="entry name" value="DNA/RNA polymerases"/>
    <property type="match status" value="1"/>
</dbReference>
<dbReference type="GO" id="GO:0006396">
    <property type="term" value="P:RNA processing"/>
    <property type="evidence" value="ECO:0007669"/>
    <property type="project" value="InterPro"/>
</dbReference>
<protein>
    <submittedName>
        <fullName evidence="9">Replication-associated polyprotein</fullName>
    </submittedName>
</protein>
<dbReference type="Pfam" id="PF01443">
    <property type="entry name" value="Viral_helicase1"/>
    <property type="match status" value="1"/>
</dbReference>
<evidence type="ECO:0000256" key="5">
    <source>
        <dbReference type="ARBA" id="ARBA00022801"/>
    </source>
</evidence>
<keyword evidence="4" id="KW-0547">Nucleotide-binding</keyword>
<evidence type="ECO:0000256" key="2">
    <source>
        <dbReference type="ARBA" id="ARBA00022679"/>
    </source>
</evidence>
<reference evidence="9" key="1">
    <citation type="submission" date="2024-06" db="EMBL/GenBank/DDBJ databases">
        <authorList>
            <person name="Wu M.C."/>
        </authorList>
    </citation>
    <scope>NUCLEOTIDE SEQUENCE</scope>
    <source>
        <strain evidence="9">N-7</strain>
    </source>
</reference>
<dbReference type="InterPro" id="IPR002588">
    <property type="entry name" value="Alphavirus-like_MT_dom"/>
</dbReference>
<proteinExistence type="predicted"/>
<keyword evidence="7" id="KW-0472">Membrane</keyword>
<dbReference type="GO" id="GO:0003968">
    <property type="term" value="F:RNA-directed RNA polymerase activity"/>
    <property type="evidence" value="ECO:0007669"/>
    <property type="project" value="UniProtKB-KW"/>
</dbReference>
<keyword evidence="2" id="KW-0808">Transferase</keyword>